<reference evidence="5 6" key="1">
    <citation type="submission" date="2012-05" db="EMBL/GenBank/DDBJ databases">
        <authorList>
            <person name="Hilton J."/>
        </authorList>
    </citation>
    <scope>NUCLEOTIDE SEQUENCE [LARGE SCALE GENOMIC DNA]</scope>
    <source>
        <strain evidence="5 6">HH01</strain>
    </source>
</reference>
<dbReference type="Gene3D" id="1.25.40.10">
    <property type="entry name" value="Tetratricopeptide repeat domain"/>
    <property type="match status" value="1"/>
</dbReference>
<dbReference type="InterPro" id="IPR027417">
    <property type="entry name" value="P-loop_NTPase"/>
</dbReference>
<evidence type="ECO:0000313" key="5">
    <source>
        <dbReference type="EMBL" id="CCH66959.1"/>
    </source>
</evidence>
<organism evidence="5 6">
    <name type="scientific">Richelia intracellularis HH01</name>
    <dbReference type="NCBI Taxonomy" id="1165094"/>
    <lineage>
        <taxon>Bacteria</taxon>
        <taxon>Bacillati</taxon>
        <taxon>Cyanobacteriota</taxon>
        <taxon>Cyanophyceae</taxon>
        <taxon>Nostocales</taxon>
        <taxon>Nostocaceae</taxon>
        <taxon>Richelia</taxon>
    </lineage>
</organism>
<gene>
    <name evidence="5" type="ORF">RINTHH_8040</name>
</gene>
<dbReference type="SUPFAM" id="SSF48452">
    <property type="entry name" value="TPR-like"/>
    <property type="match status" value="1"/>
</dbReference>
<feature type="repeat" description="WD" evidence="3">
    <location>
        <begin position="1431"/>
        <end position="1465"/>
    </location>
</feature>
<evidence type="ECO:0000256" key="2">
    <source>
        <dbReference type="ARBA" id="ARBA00022737"/>
    </source>
</evidence>
<feature type="repeat" description="WD" evidence="3">
    <location>
        <begin position="1038"/>
        <end position="1069"/>
    </location>
</feature>
<dbReference type="InterPro" id="IPR001680">
    <property type="entry name" value="WD40_rpt"/>
</dbReference>
<dbReference type="SUPFAM" id="SSF50978">
    <property type="entry name" value="WD40 repeat-like"/>
    <property type="match status" value="2"/>
</dbReference>
<dbReference type="Pfam" id="PF20703">
    <property type="entry name" value="nSTAND1"/>
    <property type="match status" value="1"/>
</dbReference>
<feature type="repeat" description="WD" evidence="3">
    <location>
        <begin position="1079"/>
        <end position="1111"/>
    </location>
</feature>
<evidence type="ECO:0000256" key="3">
    <source>
        <dbReference type="PROSITE-ProRule" id="PRU00221"/>
    </source>
</evidence>
<dbReference type="PROSITE" id="PS00678">
    <property type="entry name" value="WD_REPEATS_1"/>
    <property type="match status" value="2"/>
</dbReference>
<evidence type="ECO:0000259" key="4">
    <source>
        <dbReference type="Pfam" id="PF20703"/>
    </source>
</evidence>
<proteinExistence type="predicted"/>
<feature type="repeat" description="WD" evidence="3">
    <location>
        <begin position="1168"/>
        <end position="1200"/>
    </location>
</feature>
<dbReference type="EMBL" id="CAIY01000029">
    <property type="protein sequence ID" value="CCH66959.1"/>
    <property type="molecule type" value="Genomic_DNA"/>
</dbReference>
<dbReference type="PROSITE" id="PS50294">
    <property type="entry name" value="WD_REPEATS_REGION"/>
    <property type="match status" value="14"/>
</dbReference>
<dbReference type="SMART" id="SM00320">
    <property type="entry name" value="WD40"/>
    <property type="match status" value="14"/>
</dbReference>
<dbReference type="PRINTS" id="PR00320">
    <property type="entry name" value="GPROTEINBRPT"/>
</dbReference>
<dbReference type="Gene3D" id="3.40.50.300">
    <property type="entry name" value="P-loop containing nucleotide triphosphate hydrolases"/>
    <property type="match status" value="1"/>
</dbReference>
<dbReference type="PANTHER" id="PTHR19848:SF8">
    <property type="entry name" value="F-BOX AND WD REPEAT DOMAIN CONTAINING 7"/>
    <property type="match status" value="1"/>
</dbReference>
<dbReference type="InterPro" id="IPR019775">
    <property type="entry name" value="WD40_repeat_CS"/>
</dbReference>
<dbReference type="PROSITE" id="PS50082">
    <property type="entry name" value="WD_REPEATS_2"/>
    <property type="match status" value="14"/>
</dbReference>
<feature type="repeat" description="WD" evidence="3">
    <location>
        <begin position="1596"/>
        <end position="1637"/>
    </location>
</feature>
<feature type="repeat" description="WD" evidence="3">
    <location>
        <begin position="1341"/>
        <end position="1373"/>
    </location>
</feature>
<dbReference type="STRING" id="1165094.RINTHH_8040"/>
<protein>
    <submittedName>
        <fullName evidence="5">High-affnity carbon uptake protein Hat/HatR</fullName>
    </submittedName>
</protein>
<evidence type="ECO:0000313" key="6">
    <source>
        <dbReference type="Proteomes" id="UP000053051"/>
    </source>
</evidence>
<feature type="repeat" description="WD" evidence="3">
    <location>
        <begin position="1209"/>
        <end position="1240"/>
    </location>
</feature>
<dbReference type="Proteomes" id="UP000053051">
    <property type="component" value="Unassembled WGS sequence"/>
</dbReference>
<evidence type="ECO:0000256" key="1">
    <source>
        <dbReference type="ARBA" id="ARBA00022574"/>
    </source>
</evidence>
<feature type="repeat" description="WD" evidence="3">
    <location>
        <begin position="1472"/>
        <end position="1506"/>
    </location>
</feature>
<accession>M1WRI7</accession>
<dbReference type="PANTHER" id="PTHR19848">
    <property type="entry name" value="WD40 REPEAT PROTEIN"/>
    <property type="match status" value="1"/>
</dbReference>
<keyword evidence="2" id="KW-0677">Repeat</keyword>
<dbReference type="InterPro" id="IPR020472">
    <property type="entry name" value="WD40_PAC1"/>
</dbReference>
<feature type="repeat" description="WD" evidence="3">
    <location>
        <begin position="1513"/>
        <end position="1545"/>
    </location>
</feature>
<dbReference type="CDD" id="cd00200">
    <property type="entry name" value="WD40"/>
    <property type="match status" value="2"/>
</dbReference>
<feature type="repeat" description="WD" evidence="3">
    <location>
        <begin position="1258"/>
        <end position="1299"/>
    </location>
</feature>
<dbReference type="InterPro" id="IPR036322">
    <property type="entry name" value="WD40_repeat_dom_sf"/>
</dbReference>
<dbReference type="Gene3D" id="2.130.10.10">
    <property type="entry name" value="YVTN repeat-like/Quinoprotein amine dehydrogenase"/>
    <property type="match status" value="5"/>
</dbReference>
<dbReference type="OrthoDB" id="433942at2"/>
<feature type="repeat" description="WD" evidence="3">
    <location>
        <begin position="1390"/>
        <end position="1422"/>
    </location>
</feature>
<feature type="domain" description="Novel STAND NTPase 1" evidence="4">
    <location>
        <begin position="532"/>
        <end position="886"/>
    </location>
</feature>
<dbReference type="SUPFAM" id="SSF52540">
    <property type="entry name" value="P-loop containing nucleoside triphosphate hydrolases"/>
    <property type="match status" value="1"/>
</dbReference>
<reference evidence="6" key="2">
    <citation type="submission" date="2016-01" db="EMBL/GenBank/DDBJ databases">
        <title>Diatom-associated endosymboitic cyanobacterium lacks core nitrogen metabolism enzymes.</title>
        <authorList>
            <person name="Hilton J.A."/>
            <person name="Foster R.A."/>
            <person name="Tripp H.J."/>
            <person name="Carter B.J."/>
            <person name="Zehr J.P."/>
            <person name="Villareal T.A."/>
        </authorList>
    </citation>
    <scope>NUCLEOTIDE SEQUENCE [LARGE SCALE GENOMIC DNA]</scope>
    <source>
        <strain evidence="6">HH01</strain>
    </source>
</reference>
<comment type="caution">
    <text evidence="5">The sequence shown here is derived from an EMBL/GenBank/DDBJ whole genome shotgun (WGS) entry which is preliminary data.</text>
</comment>
<dbReference type="InterPro" id="IPR011990">
    <property type="entry name" value="TPR-like_helical_dom_sf"/>
</dbReference>
<feature type="repeat" description="WD" evidence="3">
    <location>
        <begin position="1555"/>
        <end position="1589"/>
    </location>
</feature>
<feature type="repeat" description="WD" evidence="3">
    <location>
        <begin position="1127"/>
        <end position="1161"/>
    </location>
</feature>
<dbReference type="Pfam" id="PF00400">
    <property type="entry name" value="WD40"/>
    <property type="match status" value="14"/>
</dbReference>
<feature type="repeat" description="WD" evidence="3">
    <location>
        <begin position="1300"/>
        <end position="1333"/>
    </location>
</feature>
<sequence length="1667" mass="188370">MTDCKLTTVNTARDNQRSLQRLIRAINLSKGQFALILVRCNYQQLRQRMLDNLRAVTKSLYLRELFLESSTKVLHTTIMRELELYSDNPAIATNSFPSAVTVFGLDTNLFLEDLLTGINQARDTYSTIFPFPIIFWLTDEVAISLSRLAPDFKSWAATTIKFEMEQADLINLVRQQTENLFSQILAAGADKFLPNAALNLDPSSQHRREIEAARNDLLHFYRVKLEPKLEASLEFVLGRDGYANDEIDTALNHFHRSLEVWQQEIRKQENIPDQSQLNCPIVRKAIVLFHLGLCYRRMAELQPPKSNRHWQKALLWFKQCVAVLQAAHQTDLVAKFIAPTCEMLQKLEVWDDLSQLAKFALKINDKHQQKYQLAQNYGFLATVAAAKSDWLQVYELANMALVLSEDAANISRQQESRYLLLLGRAQRHLGEWEEAVNNLEWAKLVCELQYEPSLYLEIVEELRNLYFIELHNYLEAFRLKQEKIQVEHQYGFRAFIGANQLQPQRYRINPAIQTPNLSFISEGVAQEIAASGRQEDVNQLIERISRADYKLTIIHGPSGVGKSSILKAGLLPALRQQVIGGRIPLPIILSVYSDWLTALGHSLNQALAQTDLTATLETTSASILEKLRFLAENHHTVVLVFDQFEELFFVVKDISQRREFYDLFCSCLNIPYIKVIISLREDYLHYLLEIERLSRSINNTENDLAIINRNILDKDIRYYLGNFSIQDAQGIIYSLTQRSHFELSNDLIQQLVKDLAENTGSVHPIELQIVGAQLQSEGITTLGQYQHSGGVKRLVARWLGEVVKDCGRENEEVSWQLLFELTDLKGRRPLKTKQELALAVMTHPNAAYKCNYSWELILELLVDSGLVLRMREETGNRYQLVHDYLVAPIRQQKKHGIVVELERVRLEKSQAEIARKISQGQLTAVLKKRLKEARIVGVVLATMSSVIAGLWWQADLQKRSAMQQSIRAESSETNLKISALTAASEALFASNKEFDALLESLRAWRKLQQSSSVEPETRMRVVTALQQAVFGVKELNRLEGHSEIVWGVSFSPDGQLIASGSRDHTIKIWRPDGTLLQTLNGHNGAVTSLSFSPDSKTLASASLDNTVQIWSRNPTTGGFITRPKVTLNAHEDWIYSVNISPNGRELATASKDGTIKLWNLDGKLIQTIGGHKDWVNWVSFSPDGKLLASASEDETVKIWQRDGILVATLNAHKGGVTSIDFSPDGKTIATAGRDRTVKLWLRKYNSQNDQVFVRQTTLKQVASVVWSLKFSPDGKYLASGGDDNIIHLWNSKNRTLVKTLKGHSDAIASLSFSSNNQLLASASYDKSIKIWSLYPPQLVTLLGHKDQVLNVSWSPDGKLIASSSRDKTIKLWQRNLSDYHQTSTRLYKTLTGHKDGVSSIAFSPTKKILASASYDRTIKLWDHNGKLLKTLVGHKDSIMSVAFSPNGKFFASASKDKTVKIWDLQGNLISTLIGHGDQVNHVRFSPDNQIIASASDDQTIKLWQMDGTFLDTLSPHKGWVLGLSFSPKDRLLASASWDNTVKLWSWDGKLLKTLLKGYSDSVNAVTFSPNGEIIAAAGWDSTVKLWSLDGKLIKTLNGHNAPVLSISFSPDGQTLASAGDDNKIILWNLDMKDLLRRGCSWVKNYLQHNYNIEKKERMLCEEILRDK</sequence>
<dbReference type="InterPro" id="IPR049052">
    <property type="entry name" value="nSTAND1"/>
</dbReference>
<dbReference type="InterPro" id="IPR015943">
    <property type="entry name" value="WD40/YVTN_repeat-like_dom_sf"/>
</dbReference>
<dbReference type="RefSeq" id="WP_008232989.1">
    <property type="nucleotide sequence ID" value="NZ_CAIY01000029.1"/>
</dbReference>
<keyword evidence="6" id="KW-1185">Reference proteome</keyword>
<keyword evidence="1 3" id="KW-0853">WD repeat</keyword>
<name>M1WRI7_9NOST</name>